<evidence type="ECO:0000256" key="5">
    <source>
        <dbReference type="ARBA" id="ARBA00023242"/>
    </source>
</evidence>
<dbReference type="Pfam" id="PF00172">
    <property type="entry name" value="Zn_clus"/>
    <property type="match status" value="1"/>
</dbReference>
<keyword evidence="4" id="KW-0804">Transcription</keyword>
<reference evidence="10" key="1">
    <citation type="journal article" date="2017" name="Genome Biol.">
        <title>Comparative genomics reveals high biological diversity and specific adaptations in the industrially and medically important fungal genus Aspergillus.</title>
        <authorList>
            <person name="de Vries R.P."/>
            <person name="Riley R."/>
            <person name="Wiebenga A."/>
            <person name="Aguilar-Osorio G."/>
            <person name="Amillis S."/>
            <person name="Uchima C.A."/>
            <person name="Anderluh G."/>
            <person name="Asadollahi M."/>
            <person name="Askin M."/>
            <person name="Barry K."/>
            <person name="Battaglia E."/>
            <person name="Bayram O."/>
            <person name="Benocci T."/>
            <person name="Braus-Stromeyer S.A."/>
            <person name="Caldana C."/>
            <person name="Canovas D."/>
            <person name="Cerqueira G.C."/>
            <person name="Chen F."/>
            <person name="Chen W."/>
            <person name="Choi C."/>
            <person name="Clum A."/>
            <person name="Dos Santos R.A."/>
            <person name="Damasio A.R."/>
            <person name="Diallinas G."/>
            <person name="Emri T."/>
            <person name="Fekete E."/>
            <person name="Flipphi M."/>
            <person name="Freyberg S."/>
            <person name="Gallo A."/>
            <person name="Gournas C."/>
            <person name="Habgood R."/>
            <person name="Hainaut M."/>
            <person name="Harispe M.L."/>
            <person name="Henrissat B."/>
            <person name="Hilden K.S."/>
            <person name="Hope R."/>
            <person name="Hossain A."/>
            <person name="Karabika E."/>
            <person name="Karaffa L."/>
            <person name="Karanyi Z."/>
            <person name="Krasevec N."/>
            <person name="Kuo A."/>
            <person name="Kusch H."/>
            <person name="LaButti K."/>
            <person name="Lagendijk E.L."/>
            <person name="Lapidus A."/>
            <person name="Levasseur A."/>
            <person name="Lindquist E."/>
            <person name="Lipzen A."/>
            <person name="Logrieco A.F."/>
            <person name="MacCabe A."/>
            <person name="Maekelae M.R."/>
            <person name="Malavazi I."/>
            <person name="Melin P."/>
            <person name="Meyer V."/>
            <person name="Mielnichuk N."/>
            <person name="Miskei M."/>
            <person name="Molnar A.P."/>
            <person name="Mule G."/>
            <person name="Ngan C.Y."/>
            <person name="Orejas M."/>
            <person name="Orosz E."/>
            <person name="Ouedraogo J.P."/>
            <person name="Overkamp K.M."/>
            <person name="Park H.-S."/>
            <person name="Perrone G."/>
            <person name="Piumi F."/>
            <person name="Punt P.J."/>
            <person name="Ram A.F."/>
            <person name="Ramon A."/>
            <person name="Rauscher S."/>
            <person name="Record E."/>
            <person name="Riano-Pachon D.M."/>
            <person name="Robert V."/>
            <person name="Roehrig J."/>
            <person name="Ruller R."/>
            <person name="Salamov A."/>
            <person name="Salih N.S."/>
            <person name="Samson R.A."/>
            <person name="Sandor E."/>
            <person name="Sanguinetti M."/>
            <person name="Schuetze T."/>
            <person name="Sepcic K."/>
            <person name="Shelest E."/>
            <person name="Sherlock G."/>
            <person name="Sophianopoulou V."/>
            <person name="Squina F.M."/>
            <person name="Sun H."/>
            <person name="Susca A."/>
            <person name="Todd R.B."/>
            <person name="Tsang A."/>
            <person name="Unkles S.E."/>
            <person name="van de Wiele N."/>
            <person name="van Rossen-Uffink D."/>
            <person name="Oliveira J.V."/>
            <person name="Vesth T.C."/>
            <person name="Visser J."/>
            <person name="Yu J.-H."/>
            <person name="Zhou M."/>
            <person name="Andersen M.R."/>
            <person name="Archer D.B."/>
            <person name="Baker S.E."/>
            <person name="Benoit I."/>
            <person name="Brakhage A.A."/>
            <person name="Braus G.H."/>
            <person name="Fischer R."/>
            <person name="Frisvad J.C."/>
            <person name="Goldman G.H."/>
            <person name="Houbraken J."/>
            <person name="Oakley B."/>
            <person name="Pocsi I."/>
            <person name="Scazzocchio C."/>
            <person name="Seiboth B."/>
            <person name="vanKuyk P.A."/>
            <person name="Wortman J."/>
            <person name="Dyer P.S."/>
            <person name="Grigoriev I.V."/>
        </authorList>
    </citation>
    <scope>NUCLEOTIDE SEQUENCE [LARGE SCALE GENOMIC DNA]</scope>
    <source>
        <strain evidence="10">DTO 134E9</strain>
    </source>
</reference>
<feature type="region of interest" description="Disordered" evidence="7">
    <location>
        <begin position="836"/>
        <end position="855"/>
    </location>
</feature>
<evidence type="ECO:0000259" key="8">
    <source>
        <dbReference type="PROSITE" id="PS50048"/>
    </source>
</evidence>
<evidence type="ECO:0000256" key="6">
    <source>
        <dbReference type="SAM" id="Coils"/>
    </source>
</evidence>
<feature type="compositionally biased region" description="Low complexity" evidence="7">
    <location>
        <begin position="915"/>
        <end position="930"/>
    </location>
</feature>
<dbReference type="GO" id="GO:0000981">
    <property type="term" value="F:DNA-binding transcription factor activity, RNA polymerase II-specific"/>
    <property type="evidence" value="ECO:0007669"/>
    <property type="project" value="InterPro"/>
</dbReference>
<feature type="region of interest" description="Disordered" evidence="7">
    <location>
        <begin position="1203"/>
        <end position="1239"/>
    </location>
</feature>
<feature type="region of interest" description="Disordered" evidence="7">
    <location>
        <begin position="545"/>
        <end position="628"/>
    </location>
</feature>
<evidence type="ECO:0000256" key="2">
    <source>
        <dbReference type="ARBA" id="ARBA00023015"/>
    </source>
</evidence>
<evidence type="ECO:0000256" key="3">
    <source>
        <dbReference type="ARBA" id="ARBA00023125"/>
    </source>
</evidence>
<name>A0A1L9RVL3_ASPWE</name>
<sequence>MSRSFTGCKRCKARRQKCDEQRPACGRCNAAGAQCRYAMQLQWGGRAFSRSRFGACVGNGGMQKLEYSPGEFIYTTNSANALPSLTFTQPVDPFSSLSSDHKSLIHHFINDASQITACHSGMQRDICKMLIPMALQTPSLLYATTALSAIHLQALHNQSESVKSAPDIARFMALSLEHFRKELQNPANRGSDALLATARTLCLAEIHSGAIHPNSWRAHIEGAKALMGASEDNGVESPRSTDGFRRYLNRWYRSIVSLTALTGNGPPIGEVVDNSSLSVIIQQDSPDYLDDYWGFTVDLAAIFRGIGAAAWRSHLESQGQFFVQEGDSSILDEAASLESLLRSLMARDGSQPAFYPGVVEGLTAKSIHEFMLCNEAFQHSALIQIHRRLRKTPTSSAAVQQSVKRILECTTEIGPSAGLSPWVMLTTPLFIAGCEAYGEDRETVRQLLASLHDTIRVPNVLQSLKFLEQYWANQISEEEDWSHFLDTSSFVHEDHHHYDHRDNSVDYGSQFSNGTPIHSRLVSEPFIPVLNSPPVSLKRATMALHPANNHHNNRPPPLRIDSNGRQMSASSADSKNPKTPGNKISSFFGWKGATSPGAESSSTEISDGGRSPLPSPMPPSLPSASFSITPATTIPIDMSTKYSSPIRNPSLSSASVLDQGNSKINELENELREISSELAGSIRREMELEDLVERLQSEMPMEANRRTSDYFSDSGTSSIRYAYESGGRVEDVEKFKRTAEQERAQLKVDLSNKWQEERSRRTATESHVQILEGQVQQLRRDRAEHSDLSSRNKELESALEGTRRKLAEERQIKDNFEDLLTAMRVELEQLRNERDLLREGVMPPSQDDQGGLDSSETERLLGEIEALKIENASLAQLQTTRFASIAEENGSSSRRSSGLGLSRSNSLARMPTKPSGLSRSSSLSRSNSVSGKDRENRESLADRVKDVEAQRDALHQALRSLLNRQAYEARRFEKRTRLLELELERAQQAGSPTKLGYEREVHVLRDEVNSLRMRAEDALEQKWQCEKGLAGLKMDLDRAEQETTSLRVLLQEHDISLPEDIDSERAGFAEVLATSSSLESAYQQLQADRQNAEANAAQSPQDELNATELAAAGSRTDLLANHVRQQLDTNNSLRSRLADAIGKGENDQQLSAARINVLQDRLKQMEDILVMAQQYSEEEMAKHEEEINRLKESHNDQLMRMKNGSRSPAALSPMPPTSPFGVRSPRLDKTTSGDGMPLTDAIQSESLEKRVKELEKLLRDADLEMGEVVGRMNRAQIEVAELQSDRDEALRQTRKLQAEILGEREVLKALMG</sequence>
<dbReference type="GO" id="GO:0000976">
    <property type="term" value="F:transcription cis-regulatory region binding"/>
    <property type="evidence" value="ECO:0007669"/>
    <property type="project" value="TreeGrafter"/>
</dbReference>
<dbReference type="VEuPathDB" id="FungiDB:ASPWEDRAFT_103905"/>
<dbReference type="GeneID" id="63743451"/>
<dbReference type="InterPro" id="IPR021858">
    <property type="entry name" value="Fun_TF"/>
</dbReference>
<dbReference type="PANTHER" id="PTHR37534:SF15">
    <property type="entry name" value="ZN(II)2CYS6 TRANSCRIPTION FACTOR (EUROFUNG)"/>
    <property type="match status" value="1"/>
</dbReference>
<organism evidence="9 10">
    <name type="scientific">Aspergillus wentii DTO 134E9</name>
    <dbReference type="NCBI Taxonomy" id="1073089"/>
    <lineage>
        <taxon>Eukaryota</taxon>
        <taxon>Fungi</taxon>
        <taxon>Dikarya</taxon>
        <taxon>Ascomycota</taxon>
        <taxon>Pezizomycotina</taxon>
        <taxon>Eurotiomycetes</taxon>
        <taxon>Eurotiomycetidae</taxon>
        <taxon>Eurotiales</taxon>
        <taxon>Aspergillaceae</taxon>
        <taxon>Aspergillus</taxon>
        <taxon>Aspergillus subgen. Cremei</taxon>
    </lineage>
</organism>
<dbReference type="InterPro" id="IPR036864">
    <property type="entry name" value="Zn2-C6_fun-type_DNA-bd_sf"/>
</dbReference>
<dbReference type="GO" id="GO:0005634">
    <property type="term" value="C:nucleus"/>
    <property type="evidence" value="ECO:0007669"/>
    <property type="project" value="UniProtKB-SubCell"/>
</dbReference>
<keyword evidence="10" id="KW-1185">Reference proteome</keyword>
<keyword evidence="5" id="KW-0539">Nucleus</keyword>
<dbReference type="CDD" id="cd00067">
    <property type="entry name" value="GAL4"/>
    <property type="match status" value="1"/>
</dbReference>
<dbReference type="STRING" id="1073089.A0A1L9RVL3"/>
<comment type="subcellular location">
    <subcellularLocation>
        <location evidence="1">Nucleus</location>
    </subcellularLocation>
</comment>
<feature type="compositionally biased region" description="Basic and acidic residues" evidence="7">
    <location>
        <begin position="778"/>
        <end position="803"/>
    </location>
</feature>
<proteinExistence type="predicted"/>
<feature type="compositionally biased region" description="Polar residues" evidence="7">
    <location>
        <begin position="563"/>
        <end position="585"/>
    </location>
</feature>
<evidence type="ECO:0000256" key="1">
    <source>
        <dbReference type="ARBA" id="ARBA00004123"/>
    </source>
</evidence>
<dbReference type="PROSITE" id="PS00463">
    <property type="entry name" value="ZN2_CY6_FUNGAL_1"/>
    <property type="match status" value="1"/>
</dbReference>
<keyword evidence="6" id="KW-0175">Coiled coil</keyword>
<evidence type="ECO:0000313" key="9">
    <source>
        <dbReference type="EMBL" id="OJJ38923.1"/>
    </source>
</evidence>
<dbReference type="InterPro" id="IPR001138">
    <property type="entry name" value="Zn2Cys6_DnaBD"/>
</dbReference>
<dbReference type="GO" id="GO:0008270">
    <property type="term" value="F:zinc ion binding"/>
    <property type="evidence" value="ECO:0007669"/>
    <property type="project" value="InterPro"/>
</dbReference>
<dbReference type="PROSITE" id="PS50048">
    <property type="entry name" value="ZN2_CY6_FUNGAL_2"/>
    <property type="match status" value="1"/>
</dbReference>
<feature type="compositionally biased region" description="Basic and acidic residues" evidence="7">
    <location>
        <begin position="931"/>
        <end position="944"/>
    </location>
</feature>
<keyword evidence="3" id="KW-0238">DNA-binding</keyword>
<gene>
    <name evidence="9" type="ORF">ASPWEDRAFT_103905</name>
</gene>
<accession>A0A1L9RVL3</accession>
<dbReference type="RefSeq" id="XP_040692599.1">
    <property type="nucleotide sequence ID" value="XM_040827603.1"/>
</dbReference>
<evidence type="ECO:0000256" key="7">
    <source>
        <dbReference type="SAM" id="MobiDB-lite"/>
    </source>
</evidence>
<feature type="coiled-coil region" evidence="6">
    <location>
        <begin position="657"/>
        <end position="684"/>
    </location>
</feature>
<dbReference type="SUPFAM" id="SSF57701">
    <property type="entry name" value="Zn2/Cys6 DNA-binding domain"/>
    <property type="match status" value="1"/>
</dbReference>
<feature type="region of interest" description="Disordered" evidence="7">
    <location>
        <begin position="886"/>
        <end position="944"/>
    </location>
</feature>
<dbReference type="SMART" id="SM00066">
    <property type="entry name" value="GAL4"/>
    <property type="match status" value="1"/>
</dbReference>
<feature type="region of interest" description="Disordered" evidence="7">
    <location>
        <begin position="775"/>
        <end position="803"/>
    </location>
</feature>
<dbReference type="GO" id="GO:0045944">
    <property type="term" value="P:positive regulation of transcription by RNA polymerase II"/>
    <property type="evidence" value="ECO:0007669"/>
    <property type="project" value="TreeGrafter"/>
</dbReference>
<evidence type="ECO:0000256" key="4">
    <source>
        <dbReference type="ARBA" id="ARBA00023163"/>
    </source>
</evidence>
<dbReference type="InterPro" id="IPR056023">
    <property type="entry name" value="DUF7603"/>
</dbReference>
<dbReference type="OrthoDB" id="288726at2759"/>
<feature type="coiled-coil region" evidence="6">
    <location>
        <begin position="1244"/>
        <end position="1299"/>
    </location>
</feature>
<dbReference type="PANTHER" id="PTHR37534">
    <property type="entry name" value="TRANSCRIPTIONAL ACTIVATOR PROTEIN UGA3"/>
    <property type="match status" value="1"/>
</dbReference>
<protein>
    <recommendedName>
        <fullName evidence="8">Zn(2)-C6 fungal-type domain-containing protein</fullName>
    </recommendedName>
</protein>
<dbReference type="Proteomes" id="UP000184383">
    <property type="component" value="Unassembled WGS sequence"/>
</dbReference>
<evidence type="ECO:0000313" key="10">
    <source>
        <dbReference type="Proteomes" id="UP000184383"/>
    </source>
</evidence>
<dbReference type="Pfam" id="PF11951">
    <property type="entry name" value="Fungal_trans_2"/>
    <property type="match status" value="1"/>
</dbReference>
<feature type="domain" description="Zn(2)-C6 fungal-type" evidence="8">
    <location>
        <begin position="7"/>
        <end position="37"/>
    </location>
</feature>
<dbReference type="Pfam" id="PF24554">
    <property type="entry name" value="DUF7603"/>
    <property type="match status" value="1"/>
</dbReference>
<dbReference type="EMBL" id="KV878210">
    <property type="protein sequence ID" value="OJJ38923.1"/>
    <property type="molecule type" value="Genomic_DNA"/>
</dbReference>
<feature type="coiled-coil region" evidence="6">
    <location>
        <begin position="1173"/>
        <end position="1200"/>
    </location>
</feature>
<feature type="compositionally biased region" description="Low complexity" evidence="7">
    <location>
        <begin position="889"/>
        <end position="907"/>
    </location>
</feature>
<keyword evidence="2" id="KW-0805">Transcription regulation</keyword>
<dbReference type="Gene3D" id="4.10.240.10">
    <property type="entry name" value="Zn(2)-C6 fungal-type DNA-binding domain"/>
    <property type="match status" value="1"/>
</dbReference>